<keyword evidence="1" id="KW-0813">Transport</keyword>
<keyword evidence="3" id="KW-0479">Metal-binding</keyword>
<dbReference type="GO" id="GO:0046872">
    <property type="term" value="F:metal ion binding"/>
    <property type="evidence" value="ECO:0007669"/>
    <property type="project" value="UniProtKB-KW"/>
</dbReference>
<keyword evidence="5" id="KW-0408">Iron</keyword>
<keyword evidence="2" id="KW-0004">4Fe-4S</keyword>
<dbReference type="AlphaFoldDB" id="A0A1E3A884"/>
<comment type="caution">
    <text evidence="8">The sequence shown here is derived from an EMBL/GenBank/DDBJ whole genome shotgun (WGS) entry which is preliminary data.</text>
</comment>
<evidence type="ECO:0000256" key="3">
    <source>
        <dbReference type="ARBA" id="ARBA00022723"/>
    </source>
</evidence>
<dbReference type="Pfam" id="PF00037">
    <property type="entry name" value="Fer4"/>
    <property type="match status" value="2"/>
</dbReference>
<dbReference type="RefSeq" id="WP_069154571.1">
    <property type="nucleotide sequence ID" value="NZ_MCGH01000003.1"/>
</dbReference>
<dbReference type="InterPro" id="IPR017900">
    <property type="entry name" value="4Fe4S_Fe_S_CS"/>
</dbReference>
<feature type="domain" description="4Fe-4S ferredoxin-type" evidence="7">
    <location>
        <begin position="150"/>
        <end position="175"/>
    </location>
</feature>
<protein>
    <submittedName>
        <fullName evidence="8">Ferredoxin</fullName>
    </submittedName>
</protein>
<accession>A0A1E3A884</accession>
<evidence type="ECO:0000313" key="9">
    <source>
        <dbReference type="Proteomes" id="UP000094067"/>
    </source>
</evidence>
<dbReference type="InterPro" id="IPR050294">
    <property type="entry name" value="RnfB_subfamily"/>
</dbReference>
<gene>
    <name evidence="8" type="ORF">BEI61_05233</name>
</gene>
<dbReference type="PANTHER" id="PTHR42859:SF10">
    <property type="entry name" value="DIMETHYLSULFOXIDE REDUCTASE CHAIN B"/>
    <property type="match status" value="1"/>
</dbReference>
<evidence type="ECO:0000313" key="8">
    <source>
        <dbReference type="EMBL" id="ODM04426.1"/>
    </source>
</evidence>
<dbReference type="PROSITE" id="PS00198">
    <property type="entry name" value="4FE4S_FER_1"/>
    <property type="match status" value="2"/>
</dbReference>
<proteinExistence type="predicted"/>
<dbReference type="InterPro" id="IPR012349">
    <property type="entry name" value="Split_barrel_FMN-bd"/>
</dbReference>
<dbReference type="SUPFAM" id="SSF50475">
    <property type="entry name" value="FMN-binding split barrel"/>
    <property type="match status" value="1"/>
</dbReference>
<keyword evidence="6" id="KW-0411">Iron-sulfur</keyword>
<evidence type="ECO:0000256" key="4">
    <source>
        <dbReference type="ARBA" id="ARBA00022982"/>
    </source>
</evidence>
<keyword evidence="4" id="KW-0249">Electron transport</keyword>
<organism evidence="8 9">
    <name type="scientific">Eisenbergiella tayi</name>
    <dbReference type="NCBI Taxonomy" id="1432052"/>
    <lineage>
        <taxon>Bacteria</taxon>
        <taxon>Bacillati</taxon>
        <taxon>Bacillota</taxon>
        <taxon>Clostridia</taxon>
        <taxon>Lachnospirales</taxon>
        <taxon>Lachnospiraceae</taxon>
        <taxon>Eisenbergiella</taxon>
    </lineage>
</organism>
<evidence type="ECO:0000259" key="7">
    <source>
        <dbReference type="PROSITE" id="PS51379"/>
    </source>
</evidence>
<evidence type="ECO:0000256" key="2">
    <source>
        <dbReference type="ARBA" id="ARBA00022485"/>
    </source>
</evidence>
<dbReference type="PROSITE" id="PS51379">
    <property type="entry name" value="4FE4S_FER_2"/>
    <property type="match status" value="2"/>
</dbReference>
<dbReference type="PANTHER" id="PTHR42859">
    <property type="entry name" value="OXIDOREDUCTASE"/>
    <property type="match status" value="1"/>
</dbReference>
<dbReference type="SUPFAM" id="SSF54862">
    <property type="entry name" value="4Fe-4S ferredoxins"/>
    <property type="match status" value="1"/>
</dbReference>
<dbReference type="Gene3D" id="3.30.70.20">
    <property type="match status" value="1"/>
</dbReference>
<evidence type="ECO:0000256" key="6">
    <source>
        <dbReference type="ARBA" id="ARBA00023014"/>
    </source>
</evidence>
<sequence length="212" mass="23951">MEVKDIFSLLVKEIHSTVFATVDKNGFPHTCVIDLMLCDDSSIYFLTSRGKEFYTRLLNQEYVSLSGMKGNDTLSTVVVSVCGKIRELGGGLVGKVFEQNTYMERIYPNEISRKVLTVFQIYEGEGELFDLRQQPPFRESFSFGGADITQAGYHITNDCRQCGKCVQACPSGCIEEGTPFFIHEENCIHCGTCYEICPFSAVKKKKEEIDRR</sequence>
<dbReference type="GO" id="GO:0051539">
    <property type="term" value="F:4 iron, 4 sulfur cluster binding"/>
    <property type="evidence" value="ECO:0007669"/>
    <property type="project" value="UniProtKB-KW"/>
</dbReference>
<evidence type="ECO:0000256" key="5">
    <source>
        <dbReference type="ARBA" id="ARBA00023004"/>
    </source>
</evidence>
<dbReference type="Proteomes" id="UP000094067">
    <property type="component" value="Unassembled WGS sequence"/>
</dbReference>
<evidence type="ECO:0000256" key="1">
    <source>
        <dbReference type="ARBA" id="ARBA00022448"/>
    </source>
</evidence>
<dbReference type="EMBL" id="MCGH01000003">
    <property type="protein sequence ID" value="ODM04426.1"/>
    <property type="molecule type" value="Genomic_DNA"/>
</dbReference>
<feature type="domain" description="4Fe-4S ferredoxin-type" evidence="7">
    <location>
        <begin position="178"/>
        <end position="207"/>
    </location>
</feature>
<name>A0A1E3A884_9FIRM</name>
<dbReference type="InterPro" id="IPR017896">
    <property type="entry name" value="4Fe4S_Fe-S-bd"/>
</dbReference>
<dbReference type="Gene3D" id="2.30.110.10">
    <property type="entry name" value="Electron Transport, Fmn-binding Protein, Chain A"/>
    <property type="match status" value="1"/>
</dbReference>
<reference evidence="8 9" key="1">
    <citation type="submission" date="2016-07" db="EMBL/GenBank/DDBJ databases">
        <title>Characterization of isolates of Eisenbergiella tayi derived from blood cultures, using whole genome sequencing.</title>
        <authorList>
            <person name="Burdz T."/>
            <person name="Wiebe D."/>
            <person name="Huynh C."/>
            <person name="Bernard K."/>
        </authorList>
    </citation>
    <scope>NUCLEOTIDE SEQUENCE [LARGE SCALE GENOMIC DNA]</scope>
    <source>
        <strain evidence="8 9">NML 110608</strain>
    </source>
</reference>